<dbReference type="PROSITE" id="PS00108">
    <property type="entry name" value="PROTEIN_KINASE_ST"/>
    <property type="match status" value="1"/>
</dbReference>
<feature type="binding site" evidence="7">
    <location>
        <position position="312"/>
    </location>
    <ligand>
        <name>ATP</name>
        <dbReference type="ChEBI" id="CHEBI:30616"/>
    </ligand>
</feature>
<feature type="compositionally biased region" description="Basic and acidic residues" evidence="8">
    <location>
        <begin position="1"/>
        <end position="16"/>
    </location>
</feature>
<reference evidence="12" key="1">
    <citation type="journal article" date="2019" name="Int. J. Syst. Evol. Microbiol.">
        <title>The Global Catalogue of Microorganisms (GCM) 10K type strain sequencing project: providing services to taxonomists for standard genome sequencing and annotation.</title>
        <authorList>
            <consortium name="The Broad Institute Genomics Platform"/>
            <consortium name="The Broad Institute Genome Sequencing Center for Infectious Disease"/>
            <person name="Wu L."/>
            <person name="Ma J."/>
        </authorList>
    </citation>
    <scope>NUCLEOTIDE SEQUENCE [LARGE SCALE GENOMIC DNA]</scope>
    <source>
        <strain evidence="12">CGMCC 4.1648</strain>
    </source>
</reference>
<dbReference type="InterPro" id="IPR000719">
    <property type="entry name" value="Prot_kinase_dom"/>
</dbReference>
<dbReference type="SUPFAM" id="SSF56112">
    <property type="entry name" value="Protein kinase-like (PK-like)"/>
    <property type="match status" value="1"/>
</dbReference>
<dbReference type="InterPro" id="IPR017441">
    <property type="entry name" value="Protein_kinase_ATP_BS"/>
</dbReference>
<feature type="domain" description="Protein kinase" evidence="10">
    <location>
        <begin position="283"/>
        <end position="541"/>
    </location>
</feature>
<evidence type="ECO:0000256" key="1">
    <source>
        <dbReference type="ARBA" id="ARBA00012513"/>
    </source>
</evidence>
<feature type="compositionally biased region" description="Low complexity" evidence="8">
    <location>
        <begin position="677"/>
        <end position="693"/>
    </location>
</feature>
<evidence type="ECO:0000313" key="12">
    <source>
        <dbReference type="Proteomes" id="UP001595829"/>
    </source>
</evidence>
<dbReference type="InterPro" id="IPR011009">
    <property type="entry name" value="Kinase-like_dom_sf"/>
</dbReference>
<evidence type="ECO:0000256" key="2">
    <source>
        <dbReference type="ARBA" id="ARBA00022527"/>
    </source>
</evidence>
<dbReference type="Gene3D" id="1.10.510.10">
    <property type="entry name" value="Transferase(Phosphotransferase) domain 1"/>
    <property type="match status" value="1"/>
</dbReference>
<dbReference type="Proteomes" id="UP001595829">
    <property type="component" value="Unassembled WGS sequence"/>
</dbReference>
<dbReference type="SMART" id="SM00220">
    <property type="entry name" value="S_TKc"/>
    <property type="match status" value="1"/>
</dbReference>
<feature type="region of interest" description="Disordered" evidence="8">
    <location>
        <begin position="567"/>
        <end position="593"/>
    </location>
</feature>
<dbReference type="EC" id="2.7.11.1" evidence="1"/>
<evidence type="ECO:0000256" key="8">
    <source>
        <dbReference type="SAM" id="MobiDB-lite"/>
    </source>
</evidence>
<evidence type="ECO:0000259" key="10">
    <source>
        <dbReference type="PROSITE" id="PS50011"/>
    </source>
</evidence>
<dbReference type="RefSeq" id="WP_345689918.1">
    <property type="nucleotide sequence ID" value="NZ_BAABIT010000001.1"/>
</dbReference>
<dbReference type="CDD" id="cd14014">
    <property type="entry name" value="STKc_PknB_like"/>
    <property type="match status" value="1"/>
</dbReference>
<keyword evidence="3" id="KW-0808">Transferase</keyword>
<dbReference type="PANTHER" id="PTHR43289">
    <property type="entry name" value="MITOGEN-ACTIVATED PROTEIN KINASE KINASE KINASE 20-RELATED"/>
    <property type="match status" value="1"/>
</dbReference>
<feature type="region of interest" description="Disordered" evidence="8">
    <location>
        <begin position="607"/>
        <end position="631"/>
    </location>
</feature>
<dbReference type="EMBL" id="JBHSJD010000024">
    <property type="protein sequence ID" value="MFC5026320.1"/>
    <property type="molecule type" value="Genomic_DNA"/>
</dbReference>
<evidence type="ECO:0000256" key="4">
    <source>
        <dbReference type="ARBA" id="ARBA00022741"/>
    </source>
</evidence>
<evidence type="ECO:0000313" key="11">
    <source>
        <dbReference type="EMBL" id="MFC5026320.1"/>
    </source>
</evidence>
<feature type="compositionally biased region" description="Gly residues" evidence="8">
    <location>
        <begin position="723"/>
        <end position="739"/>
    </location>
</feature>
<keyword evidence="4 7" id="KW-0547">Nucleotide-binding</keyword>
<dbReference type="Pfam" id="PF00069">
    <property type="entry name" value="Pkinase"/>
    <property type="match status" value="1"/>
</dbReference>
<name>A0ABV9XQ92_9ACTN</name>
<dbReference type="PANTHER" id="PTHR43289:SF6">
    <property type="entry name" value="SERINE_THREONINE-PROTEIN KINASE NEKL-3"/>
    <property type="match status" value="1"/>
</dbReference>
<gene>
    <name evidence="11" type="ORF">ACFPM3_29725</name>
</gene>
<keyword evidence="6 7" id="KW-0067">ATP-binding</keyword>
<feature type="compositionally biased region" description="Low complexity" evidence="8">
    <location>
        <begin position="47"/>
        <end position="56"/>
    </location>
</feature>
<accession>A0ABV9XQ92</accession>
<evidence type="ECO:0000256" key="3">
    <source>
        <dbReference type="ARBA" id="ARBA00022679"/>
    </source>
</evidence>
<keyword evidence="2" id="KW-0723">Serine/threonine-protein kinase</keyword>
<keyword evidence="9" id="KW-0812">Transmembrane</keyword>
<dbReference type="GO" id="GO:0016301">
    <property type="term" value="F:kinase activity"/>
    <property type="evidence" value="ECO:0007669"/>
    <property type="project" value="UniProtKB-KW"/>
</dbReference>
<feature type="compositionally biased region" description="Low complexity" evidence="8">
    <location>
        <begin position="189"/>
        <end position="267"/>
    </location>
</feature>
<evidence type="ECO:0000256" key="6">
    <source>
        <dbReference type="ARBA" id="ARBA00022840"/>
    </source>
</evidence>
<keyword evidence="9" id="KW-0472">Membrane</keyword>
<dbReference type="Gene3D" id="3.30.200.20">
    <property type="entry name" value="Phosphorylase Kinase, domain 1"/>
    <property type="match status" value="1"/>
</dbReference>
<feature type="region of interest" description="Disordered" evidence="8">
    <location>
        <begin position="663"/>
        <end position="747"/>
    </location>
</feature>
<protein>
    <recommendedName>
        <fullName evidence="1">non-specific serine/threonine protein kinase</fullName>
        <ecNumber evidence="1">2.7.11.1</ecNumber>
    </recommendedName>
</protein>
<dbReference type="PROSITE" id="PS00107">
    <property type="entry name" value="PROTEIN_KINASE_ATP"/>
    <property type="match status" value="1"/>
</dbReference>
<sequence length="901" mass="91613">MSGAEQSRDAAREPQRGEATPAAGADARRDGGTPVESGGGTTRDAADAAGSGAANAPRDGVPQDRTPEDAARKEAGSEDAGSRGDESKGAEPKGAEPKDPESKDPESRDAEPADAKAKDPESKDAEPMDAKPEDAGDTEAESEDAALGKAAHQDVEPKGAASVDGEPEDAAPGGAEPQGKVPFTKTAPAADKASADTGTGTAAAAAADKTPRTDSAPAPGKAAAATDKAPSSAAPTTAAATEKPATGGTTGGSAPSTSAPSTPRRGPGIPRVTTEGRLLAGRYRLDGVLGRGGMGTVWRAVDETLGRTVAVKELRFPNSIDEDEKRRLITRTLREAKAIARIRNNGAVTVYDVVDEDDRPWIVMELIEGRSLADVVREDGTLTPRRAAEVGLAILDVLRSAHREGILHRDVKPSNVLIADDGRVVLTDFGIAQVEGDPSITSTGMLVGAPSYISPERARGHKPGPAADMWSLGGLLYASVEGCPPYDKGSAIATLTAVMTEQLDPPKNAGPLEKVIYGLLAKDPAQRLDDAGARAMLDEVLRVTAGPAVPPVPDASPEATRVVPLPPAPPVVPEARKPGTTAAVAASGTRPGDATAERLRGALRSVRNAAAAAAATNKPERSGPPAPVRAPLTDVVPRRTLVTIAVVAVLAVLATVLAFALSGDDEPSAKGKGTGGQAASAGATAGDASGGTQNTEGATAGNDGKADGDQGKEQGGDPTGAAPNGGGTGEGTNPGGGAKPSGSPGAGPALPAGYKMVTNKQFHFTMAMPAGFRMTDIAGRNSGGIFRAGAAFPRIQVDFTSSPGSDAAAAWNAARAVVAATSSGYTHHGIKPVAYNNYPTAADWQFERNQGGERVWVLNRGFKVDATHGYAIMISCKSSEWNGPECTTLRNTAFATFRPKD</sequence>
<proteinExistence type="predicted"/>
<dbReference type="InterPro" id="IPR008271">
    <property type="entry name" value="Ser/Thr_kinase_AS"/>
</dbReference>
<feature type="transmembrane region" description="Helical" evidence="9">
    <location>
        <begin position="641"/>
        <end position="662"/>
    </location>
</feature>
<evidence type="ECO:0000256" key="7">
    <source>
        <dbReference type="PROSITE-ProRule" id="PRU10141"/>
    </source>
</evidence>
<evidence type="ECO:0000256" key="5">
    <source>
        <dbReference type="ARBA" id="ARBA00022777"/>
    </source>
</evidence>
<feature type="compositionally biased region" description="Basic and acidic residues" evidence="8">
    <location>
        <begin position="704"/>
        <end position="715"/>
    </location>
</feature>
<comment type="caution">
    <text evidence="11">The sequence shown here is derived from an EMBL/GenBank/DDBJ whole genome shotgun (WGS) entry which is preliminary data.</text>
</comment>
<feature type="compositionally biased region" description="Acidic residues" evidence="8">
    <location>
        <begin position="135"/>
        <end position="144"/>
    </location>
</feature>
<feature type="region of interest" description="Disordered" evidence="8">
    <location>
        <begin position="1"/>
        <end position="275"/>
    </location>
</feature>
<keyword evidence="12" id="KW-1185">Reference proteome</keyword>
<keyword evidence="5 11" id="KW-0418">Kinase</keyword>
<organism evidence="11 12">
    <name type="scientific">Streptomyces coeruleoprunus</name>
    <dbReference type="NCBI Taxonomy" id="285563"/>
    <lineage>
        <taxon>Bacteria</taxon>
        <taxon>Bacillati</taxon>
        <taxon>Actinomycetota</taxon>
        <taxon>Actinomycetes</taxon>
        <taxon>Kitasatosporales</taxon>
        <taxon>Streptomycetaceae</taxon>
        <taxon>Streptomyces</taxon>
    </lineage>
</organism>
<dbReference type="PROSITE" id="PS50011">
    <property type="entry name" value="PROTEIN_KINASE_DOM"/>
    <property type="match status" value="1"/>
</dbReference>
<keyword evidence="9" id="KW-1133">Transmembrane helix</keyword>
<feature type="compositionally biased region" description="Basic and acidic residues" evidence="8">
    <location>
        <begin position="61"/>
        <end position="134"/>
    </location>
</feature>
<evidence type="ECO:0000256" key="9">
    <source>
        <dbReference type="SAM" id="Phobius"/>
    </source>
</evidence>